<gene>
    <name evidence="1" type="ORF">LOY88_002151</name>
</gene>
<evidence type="ECO:0000313" key="1">
    <source>
        <dbReference type="EMBL" id="KAI2389432.1"/>
    </source>
</evidence>
<organism evidence="1">
    <name type="scientific">Ophidiomyces ophidiicola</name>
    <dbReference type="NCBI Taxonomy" id="1387563"/>
    <lineage>
        <taxon>Eukaryota</taxon>
        <taxon>Fungi</taxon>
        <taxon>Dikarya</taxon>
        <taxon>Ascomycota</taxon>
        <taxon>Pezizomycotina</taxon>
        <taxon>Eurotiomycetes</taxon>
        <taxon>Eurotiomycetidae</taxon>
        <taxon>Onygenales</taxon>
        <taxon>Onygenaceae</taxon>
        <taxon>Ophidiomyces</taxon>
    </lineage>
</organism>
<name>A0ACB8V098_9EURO</name>
<dbReference type="EMBL" id="JALBCA010000024">
    <property type="protein sequence ID" value="KAI2389432.1"/>
    <property type="molecule type" value="Genomic_DNA"/>
</dbReference>
<proteinExistence type="predicted"/>
<reference evidence="1" key="1">
    <citation type="journal article" date="2022" name="bioRxiv">
        <title>Population genetic analysis of Ophidiomyces ophidiicola, the causative agent of snake fungal disease, indicates recent introductions to the USA.</title>
        <authorList>
            <person name="Ladner J.T."/>
            <person name="Palmer J.M."/>
            <person name="Ettinger C.L."/>
            <person name="Stajich J.E."/>
            <person name="Farrell T.M."/>
            <person name="Glorioso B.M."/>
            <person name="Lawson B."/>
            <person name="Price S.J."/>
            <person name="Stengle A.G."/>
            <person name="Grear D.A."/>
            <person name="Lorch J.M."/>
        </authorList>
    </citation>
    <scope>NUCLEOTIDE SEQUENCE</scope>
    <source>
        <strain evidence="1">NWHC 24266-5</strain>
    </source>
</reference>
<sequence>MKRSSLHLHPTGTPILTYSIFYFYLAKNSSTMRSQLLPVLLVAAAPLIQAAATPNAANAITELAHSDLKEHDGNGFLNCVRSTNTDYHMYVDEGTMVVTRSPGQDIDLEEHDAPLKRCVEVSARSMMIAVESASGKSQPHPRSIPVSDASFDWLKGSGAQGLRGVRSVSPISASGLAARQETHYFAYPSFHKNCESPDLKSSYPNQCYSVASAYTSIQFENPSKTKPMTATIWPHHSCDKGNERKIVVPKGTRSACQNKTTYSYKGRF</sequence>
<comment type="caution">
    <text evidence="1">The sequence shown here is derived from an EMBL/GenBank/DDBJ whole genome shotgun (WGS) entry which is preliminary data.</text>
</comment>
<accession>A0ACB8V098</accession>
<protein>
    <submittedName>
        <fullName evidence="1">Uncharacterized protein</fullName>
    </submittedName>
</protein>